<reference evidence="8" key="1">
    <citation type="submission" date="2021-01" db="EMBL/GenBank/DDBJ databases">
        <authorList>
            <person name="Corre E."/>
            <person name="Pelletier E."/>
            <person name="Niang G."/>
            <person name="Scheremetjew M."/>
            <person name="Finn R."/>
            <person name="Kale V."/>
            <person name="Holt S."/>
            <person name="Cochrane G."/>
            <person name="Meng A."/>
            <person name="Brown T."/>
            <person name="Cohen L."/>
        </authorList>
    </citation>
    <scope>NUCLEOTIDE SEQUENCE</scope>
    <source>
        <strain evidence="8">CCMP1413</strain>
    </source>
</reference>
<dbReference type="Pfam" id="PF05721">
    <property type="entry name" value="PhyH"/>
    <property type="match status" value="1"/>
</dbReference>
<protein>
    <recommendedName>
        <fullName evidence="7">DEAD-box RNA helicase Q domain-containing protein</fullName>
    </recommendedName>
</protein>
<dbReference type="GO" id="GO:0046872">
    <property type="term" value="F:metal ion binding"/>
    <property type="evidence" value="ECO:0007669"/>
    <property type="project" value="UniProtKB-KW"/>
</dbReference>
<dbReference type="InterPro" id="IPR014014">
    <property type="entry name" value="RNA_helicase_DEAD_Q_motif"/>
</dbReference>
<dbReference type="SUPFAM" id="SSF51197">
    <property type="entry name" value="Clavaminate synthase-like"/>
    <property type="match status" value="1"/>
</dbReference>
<keyword evidence="5" id="KW-0408">Iron</keyword>
<dbReference type="InterPro" id="IPR008775">
    <property type="entry name" value="Phytyl_CoA_dOase-like"/>
</dbReference>
<accession>A0A7R9U0J0</accession>
<evidence type="ECO:0000256" key="4">
    <source>
        <dbReference type="ARBA" id="ARBA00022840"/>
    </source>
</evidence>
<keyword evidence="2" id="KW-0479">Metal-binding</keyword>
<comment type="cofactor">
    <cofactor evidence="1">
        <name>Fe cation</name>
        <dbReference type="ChEBI" id="CHEBI:24875"/>
    </cofactor>
</comment>
<evidence type="ECO:0000256" key="5">
    <source>
        <dbReference type="ARBA" id="ARBA00023004"/>
    </source>
</evidence>
<evidence type="ECO:0000256" key="1">
    <source>
        <dbReference type="ARBA" id="ARBA00001962"/>
    </source>
</evidence>
<evidence type="ECO:0000256" key="3">
    <source>
        <dbReference type="ARBA" id="ARBA00022741"/>
    </source>
</evidence>
<dbReference type="GO" id="GO:0003724">
    <property type="term" value="F:RNA helicase activity"/>
    <property type="evidence" value="ECO:0007669"/>
    <property type="project" value="InterPro"/>
</dbReference>
<dbReference type="EMBL" id="HBDZ01015047">
    <property type="protein sequence ID" value="CAD8250057.1"/>
    <property type="molecule type" value="Transcribed_RNA"/>
</dbReference>
<evidence type="ECO:0000259" key="7">
    <source>
        <dbReference type="PROSITE" id="PS51195"/>
    </source>
</evidence>
<proteinExistence type="predicted"/>
<keyword evidence="4" id="KW-0067">ATP-binding</keyword>
<dbReference type="PANTHER" id="PTHR20883:SF15">
    <property type="entry name" value="PHYTANOYL-COA DIOXYGENASE DOMAIN-CONTAINING PROTEIN 1"/>
    <property type="match status" value="1"/>
</dbReference>
<name>A0A7R9U0J0_9VIRI</name>
<gene>
    <name evidence="8" type="ORF">PCOL08062_LOCUS11589</name>
</gene>
<evidence type="ECO:0000256" key="6">
    <source>
        <dbReference type="PROSITE-ProRule" id="PRU00552"/>
    </source>
</evidence>
<evidence type="ECO:0000256" key="2">
    <source>
        <dbReference type="ARBA" id="ARBA00022723"/>
    </source>
</evidence>
<feature type="domain" description="DEAD-box RNA helicase Q" evidence="7">
    <location>
        <begin position="107"/>
        <end position="135"/>
    </location>
</feature>
<feature type="short sequence motif" description="Q motif" evidence="6">
    <location>
        <begin position="107"/>
        <end position="135"/>
    </location>
</feature>
<sequence>MAAGALSDEQVAAFRRDGVLVLEGFSSAEEVEALKARMLQIVEDDFDPAAVRSVFSTDEQTRKSDDYFLDSAARVSFFLEEGEEAQAAVDKTMRLNKVGHALHDLDSTFRAFSRSERVAGVCRSLGFVRPTPVQSMYIFKHPRVGGEVNCHQDSTFLATDPPSCCGLWWAVEDADEGNGCLWAIKGSHADGSGVHRKFVRGARARGEPGADPDSPLMEMDGELPEYEVSKFEPLPCKAGALVLLHGALVHMSYPNRSGRSRHAYSVHVVEGDSKHPWLKSNWLQRPEAAPFEPLYDTGAPADGTGAYVQTS</sequence>
<dbReference type="AlphaFoldDB" id="A0A7R9U0J0"/>
<organism evidence="8">
    <name type="scientific">Prasinoderma coloniale</name>
    <dbReference type="NCBI Taxonomy" id="156133"/>
    <lineage>
        <taxon>Eukaryota</taxon>
        <taxon>Viridiplantae</taxon>
        <taxon>Prasinodermophyta</taxon>
        <taxon>Prasinodermophyceae</taxon>
        <taxon>Prasinodermales</taxon>
        <taxon>Prasinodermaceae</taxon>
        <taxon>Prasinoderma</taxon>
    </lineage>
</organism>
<dbReference type="GO" id="GO:0005524">
    <property type="term" value="F:ATP binding"/>
    <property type="evidence" value="ECO:0007669"/>
    <property type="project" value="UniProtKB-KW"/>
</dbReference>
<dbReference type="Gene3D" id="2.60.120.620">
    <property type="entry name" value="q2cbj1_9rhob like domain"/>
    <property type="match status" value="1"/>
</dbReference>
<dbReference type="PROSITE" id="PS51195">
    <property type="entry name" value="Q_MOTIF"/>
    <property type="match status" value="1"/>
</dbReference>
<evidence type="ECO:0000313" key="8">
    <source>
        <dbReference type="EMBL" id="CAD8250057.1"/>
    </source>
</evidence>
<dbReference type="PANTHER" id="PTHR20883">
    <property type="entry name" value="PHYTANOYL-COA DIOXYGENASE DOMAIN CONTAINING 1"/>
    <property type="match status" value="1"/>
</dbReference>
<keyword evidence="3" id="KW-0547">Nucleotide-binding</keyword>